<dbReference type="Proteomes" id="UP000015559">
    <property type="component" value="Chromosome"/>
</dbReference>
<evidence type="ECO:0000313" key="4">
    <source>
        <dbReference type="Proteomes" id="UP000015559"/>
    </source>
</evidence>
<gene>
    <name evidence="3" type="ORF">SCD_n02417</name>
</gene>
<organism evidence="3 4">
    <name type="scientific">Sulfuricella denitrificans (strain DSM 22764 / NBRC 105220 / skB26)</name>
    <dbReference type="NCBI Taxonomy" id="1163617"/>
    <lineage>
        <taxon>Bacteria</taxon>
        <taxon>Pseudomonadati</taxon>
        <taxon>Pseudomonadota</taxon>
        <taxon>Betaproteobacteria</taxon>
        <taxon>Nitrosomonadales</taxon>
        <taxon>Sulfuricellaceae</taxon>
        <taxon>Sulfuricella</taxon>
    </lineage>
</organism>
<dbReference type="RefSeq" id="WP_009205419.1">
    <property type="nucleotide sequence ID" value="NC_022357.1"/>
</dbReference>
<dbReference type="PANTHER" id="PTHR35024">
    <property type="entry name" value="HYPOTHETICAL CYTOSOLIC PROTEIN"/>
    <property type="match status" value="1"/>
</dbReference>
<dbReference type="PANTHER" id="PTHR35024:SF4">
    <property type="entry name" value="POLYMER-FORMING CYTOSKELETAL PROTEIN"/>
    <property type="match status" value="1"/>
</dbReference>
<comment type="similarity">
    <text evidence="1">Belongs to the bactofilin family.</text>
</comment>
<evidence type="ECO:0000256" key="1">
    <source>
        <dbReference type="ARBA" id="ARBA00044755"/>
    </source>
</evidence>
<evidence type="ECO:0008006" key="5">
    <source>
        <dbReference type="Google" id="ProtNLM"/>
    </source>
</evidence>
<dbReference type="EMBL" id="AP013066">
    <property type="protein sequence ID" value="BAN36225.1"/>
    <property type="molecule type" value="Genomic_DNA"/>
</dbReference>
<keyword evidence="4" id="KW-1185">Reference proteome</keyword>
<evidence type="ECO:0000256" key="2">
    <source>
        <dbReference type="SAM" id="MobiDB-lite"/>
    </source>
</evidence>
<feature type="region of interest" description="Disordered" evidence="2">
    <location>
        <begin position="1"/>
        <end position="48"/>
    </location>
</feature>
<evidence type="ECO:0000313" key="3">
    <source>
        <dbReference type="EMBL" id="BAN36225.1"/>
    </source>
</evidence>
<dbReference type="eggNOG" id="COG1664">
    <property type="taxonomic scope" value="Bacteria"/>
</dbReference>
<dbReference type="AlphaFoldDB" id="S6AAT9"/>
<dbReference type="OrthoDB" id="9179856at2"/>
<feature type="compositionally biased region" description="Polar residues" evidence="2">
    <location>
        <begin position="1"/>
        <end position="22"/>
    </location>
</feature>
<proteinExistence type="inferred from homology"/>
<accession>S6AAT9</accession>
<dbReference type="KEGG" id="sdr:SCD_n02417"/>
<dbReference type="InterPro" id="IPR007607">
    <property type="entry name" value="BacA/B"/>
</dbReference>
<name>S6AAT9_SULDS</name>
<dbReference type="STRING" id="1163617.SCD_n02417"/>
<reference evidence="3 4" key="1">
    <citation type="journal article" date="2012" name="Appl. Environ. Microbiol.">
        <title>Draft genome sequence of a psychrotolerant sulfur-oxidizing bacterium, Sulfuricella denitrificans skB26, and proteomic insights into cold adaptation.</title>
        <authorList>
            <person name="Watanabe T."/>
            <person name="Kojima H."/>
            <person name="Fukui M."/>
        </authorList>
    </citation>
    <scope>NUCLEOTIDE SEQUENCE [LARGE SCALE GENOMIC DNA]</scope>
    <source>
        <strain evidence="4">skB26</strain>
    </source>
</reference>
<protein>
    <recommendedName>
        <fullName evidence="5">Integral membrane protein CcmA involved in cell shape determination</fullName>
    </recommendedName>
</protein>
<sequence length="197" mass="21090">MLNNFMRATTKNNINETSNSATEPAKAPAEIKPENPAPPKKTAPREEGNKLIVGPNIKLKGTEITDCEILVVEGRVEASMNSRDIRIAEGGVFSGKAEIDVAEIRGLFEGELTARKQLVIYASGKVTGKIRYGALTIEEGGVISGEVAAIIQDTQNVKMVTVAEPIKAVPIPAERPEAEHVYASSVLGRSRLGGRRS</sequence>
<dbReference type="HOGENOM" id="CLU_106651_1_0_4"/>
<dbReference type="Pfam" id="PF04519">
    <property type="entry name" value="Bactofilin"/>
    <property type="match status" value="1"/>
</dbReference>